<keyword evidence="2" id="KW-1185">Reference proteome</keyword>
<organism evidence="1 2">
    <name type="scientific">Solanum verrucosum</name>
    <dbReference type="NCBI Taxonomy" id="315347"/>
    <lineage>
        <taxon>Eukaryota</taxon>
        <taxon>Viridiplantae</taxon>
        <taxon>Streptophyta</taxon>
        <taxon>Embryophyta</taxon>
        <taxon>Tracheophyta</taxon>
        <taxon>Spermatophyta</taxon>
        <taxon>Magnoliopsida</taxon>
        <taxon>eudicotyledons</taxon>
        <taxon>Gunneridae</taxon>
        <taxon>Pentapetalae</taxon>
        <taxon>asterids</taxon>
        <taxon>lamiids</taxon>
        <taxon>Solanales</taxon>
        <taxon>Solanaceae</taxon>
        <taxon>Solanoideae</taxon>
        <taxon>Solaneae</taxon>
        <taxon>Solanum</taxon>
    </lineage>
</organism>
<evidence type="ECO:0000313" key="2">
    <source>
        <dbReference type="Proteomes" id="UP001234989"/>
    </source>
</evidence>
<dbReference type="AlphaFoldDB" id="A0AAF0UXI0"/>
<name>A0AAF0UXI0_SOLVR</name>
<proteinExistence type="predicted"/>
<dbReference type="EMBL" id="CP133622">
    <property type="protein sequence ID" value="WMV54532.1"/>
    <property type="molecule type" value="Genomic_DNA"/>
</dbReference>
<accession>A0AAF0UXI0</accession>
<dbReference type="Proteomes" id="UP001234989">
    <property type="component" value="Chromosome 11"/>
</dbReference>
<gene>
    <name evidence="1" type="ORF">MTR67_047917</name>
</gene>
<sequence length="69" mass="7948">MFISHSILSNQPKKVNFFLRLYDFFVVSSESRVSKNLKFEFLEPKSTIKGGLRVSTKDPGNKQENPIID</sequence>
<evidence type="ECO:0000313" key="1">
    <source>
        <dbReference type="EMBL" id="WMV54532.1"/>
    </source>
</evidence>
<protein>
    <submittedName>
        <fullName evidence="1">Uncharacterized protein</fullName>
    </submittedName>
</protein>
<reference evidence="1" key="1">
    <citation type="submission" date="2023-08" db="EMBL/GenBank/DDBJ databases">
        <title>A de novo genome assembly of Solanum verrucosum Schlechtendal, a Mexican diploid species geographically isolated from the other diploid A-genome species in potato relatives.</title>
        <authorList>
            <person name="Hosaka K."/>
        </authorList>
    </citation>
    <scope>NUCLEOTIDE SEQUENCE</scope>
    <source>
        <tissue evidence="1">Young leaves</tissue>
    </source>
</reference>